<proteinExistence type="predicted"/>
<feature type="compositionally biased region" description="Polar residues" evidence="1">
    <location>
        <begin position="618"/>
        <end position="644"/>
    </location>
</feature>
<comment type="caution">
    <text evidence="2">The sequence shown here is derived from an EMBL/GenBank/DDBJ whole genome shotgun (WGS) entry which is preliminary data.</text>
</comment>
<gene>
    <name evidence="2" type="ORF">MSPICULIGERA_LOCUS25893</name>
</gene>
<evidence type="ECO:0000256" key="1">
    <source>
        <dbReference type="SAM" id="MobiDB-lite"/>
    </source>
</evidence>
<feature type="non-terminal residue" evidence="2">
    <location>
        <position position="1"/>
    </location>
</feature>
<dbReference type="AlphaFoldDB" id="A0AA36DIP8"/>
<keyword evidence="3" id="KW-1185">Reference proteome</keyword>
<organism evidence="2 3">
    <name type="scientific">Mesorhabditis spiculigera</name>
    <dbReference type="NCBI Taxonomy" id="96644"/>
    <lineage>
        <taxon>Eukaryota</taxon>
        <taxon>Metazoa</taxon>
        <taxon>Ecdysozoa</taxon>
        <taxon>Nematoda</taxon>
        <taxon>Chromadorea</taxon>
        <taxon>Rhabditida</taxon>
        <taxon>Rhabditina</taxon>
        <taxon>Rhabditomorpha</taxon>
        <taxon>Rhabditoidea</taxon>
        <taxon>Rhabditidae</taxon>
        <taxon>Mesorhabditinae</taxon>
        <taxon>Mesorhabditis</taxon>
    </lineage>
</organism>
<sequence>MVAGLLLPSRDGDPIVWTKSGGLYPLADGCREDARQALGKWIDFSSEKGVVTKYQPYKCPGNGFWALHAFGSQIDVITTVFVPTRQQQWSIGWEEASIWSTVVGRTPINPQMLDELRRDWEFRANHGFKAALRWDADLELFVVLERNALRHLHDQSMVAEQLTLVPWNQPRREELGWTEGVVSHRTDYTMFVATRFGDFILTANAQRHGRQAPDFGMLIECRVRTHGLDKGAIGEVVEYEVFSLPKGLALHRVHDAKFAMYKVDAVVRRFAEGFTVLENPMLGELYAQDPQREARLSERYTVVVTKERNKATWMVRTVIGSLPPISAQEIIAQRRSTNSHPDRRNRVTHVPIRQEYARPPSGGFMAERAPLGPILILTPPPELDPAYRGRENDPGSSTHPVHRAPNALPSQKKLPPWDKYSTQKRQPSSADLRGSGRSSRNENLPLQEVPVKVYAPVKAPVLGVCIETWGCYHIVWLKDGRLALLDTKQKSAALGSFVSGIIEKLQNPIYGRQRTYEWQINGFLPADEVRDVDPRIDGQKSMFTCTRARIVGYRPFNGKRVVVLEDDFFGALFDKEDVLKEVDAGPGEEIKVTIKPGTSSETTIEWAIHCKGPEVTENGANNPNNRATSASETDEGMSSNASNCVTERQASYREIVIQSLAPH</sequence>
<name>A0AA36DIP8_9BILA</name>
<dbReference type="EMBL" id="CATQJA010002710">
    <property type="protein sequence ID" value="CAJ0587940.1"/>
    <property type="molecule type" value="Genomic_DNA"/>
</dbReference>
<reference evidence="2" key="1">
    <citation type="submission" date="2023-06" db="EMBL/GenBank/DDBJ databases">
        <authorList>
            <person name="Delattre M."/>
        </authorList>
    </citation>
    <scope>NUCLEOTIDE SEQUENCE</scope>
    <source>
        <strain evidence="2">AF72</strain>
    </source>
</reference>
<accession>A0AA36DIP8</accession>
<dbReference type="Proteomes" id="UP001177023">
    <property type="component" value="Unassembled WGS sequence"/>
</dbReference>
<protein>
    <submittedName>
        <fullName evidence="2">Uncharacterized protein</fullName>
    </submittedName>
</protein>
<evidence type="ECO:0000313" key="3">
    <source>
        <dbReference type="Proteomes" id="UP001177023"/>
    </source>
</evidence>
<evidence type="ECO:0000313" key="2">
    <source>
        <dbReference type="EMBL" id="CAJ0587940.1"/>
    </source>
</evidence>
<feature type="region of interest" description="Disordered" evidence="1">
    <location>
        <begin position="380"/>
        <end position="443"/>
    </location>
</feature>
<feature type="region of interest" description="Disordered" evidence="1">
    <location>
        <begin position="612"/>
        <end position="644"/>
    </location>
</feature>